<accession>A0A432Z4A6</accession>
<dbReference type="PANTHER" id="PTHR46118">
    <property type="entry name" value="PROTEIN ABHD11"/>
    <property type="match status" value="1"/>
</dbReference>
<protein>
    <submittedName>
        <fullName evidence="3">Alpha/beta hydrolase</fullName>
    </submittedName>
</protein>
<dbReference type="InterPro" id="IPR000073">
    <property type="entry name" value="AB_hydrolase_1"/>
</dbReference>
<dbReference type="Proteomes" id="UP000287022">
    <property type="component" value="Unassembled WGS sequence"/>
</dbReference>
<dbReference type="PANTHER" id="PTHR46118:SF4">
    <property type="entry name" value="PROTEIN ABHD11"/>
    <property type="match status" value="1"/>
</dbReference>
<evidence type="ECO:0000259" key="2">
    <source>
        <dbReference type="Pfam" id="PF00561"/>
    </source>
</evidence>
<keyword evidence="1 3" id="KW-0378">Hydrolase</keyword>
<evidence type="ECO:0000313" key="3">
    <source>
        <dbReference type="EMBL" id="RUO72649.1"/>
    </source>
</evidence>
<organism evidence="3 4">
    <name type="scientific">Pseudidiomarina sediminum</name>
    <dbReference type="NCBI Taxonomy" id="431675"/>
    <lineage>
        <taxon>Bacteria</taxon>
        <taxon>Pseudomonadati</taxon>
        <taxon>Pseudomonadota</taxon>
        <taxon>Gammaproteobacteria</taxon>
        <taxon>Alteromonadales</taxon>
        <taxon>Idiomarinaceae</taxon>
        <taxon>Pseudidiomarina</taxon>
    </lineage>
</organism>
<dbReference type="InterPro" id="IPR029058">
    <property type="entry name" value="AB_hydrolase_fold"/>
</dbReference>
<evidence type="ECO:0000256" key="1">
    <source>
        <dbReference type="ARBA" id="ARBA00022801"/>
    </source>
</evidence>
<dbReference type="EMBL" id="PIQE01000002">
    <property type="protein sequence ID" value="RUO72649.1"/>
    <property type="molecule type" value="Genomic_DNA"/>
</dbReference>
<dbReference type="PRINTS" id="PR00412">
    <property type="entry name" value="EPOXHYDRLASE"/>
</dbReference>
<dbReference type="PRINTS" id="PR00111">
    <property type="entry name" value="ABHYDROLASE"/>
</dbReference>
<keyword evidence="4" id="KW-1185">Reference proteome</keyword>
<dbReference type="RefSeq" id="WP_051206948.1">
    <property type="nucleotide sequence ID" value="NZ_PIQE01000002.1"/>
</dbReference>
<dbReference type="AlphaFoldDB" id="A0A432Z4A6"/>
<comment type="caution">
    <text evidence="3">The sequence shown here is derived from an EMBL/GenBank/DDBJ whole genome shotgun (WGS) entry which is preliminary data.</text>
</comment>
<sequence>MTAQQTNLVNYEEMSNQGPAVLLIHGLFGDLDNLKGLARDLVDDYRVIVMDCRNHGDSFHSDSMSYAAMANDVIQLLDHLKLNEVHLVGHSMGGKLAMEVALTAPKRVTSLVVADVAPVAYDARHHHILDALQELDLSTVKQRKDADQQLAKAIDTAGVRQFLLKNLKRVDDSYVWRLNLNVLDRCYPEIAGAVREGHYPGPVLFIKGGDSDYLTRDHQSAVTARFSQTDIKIIEGTGHWLHAEKPRIFNRLVKTFLEQHSRT</sequence>
<reference evidence="4" key="1">
    <citation type="journal article" date="2018" name="Front. Microbiol.">
        <title>Genome-Based Analysis Reveals the Taxonomy and Diversity of the Family Idiomarinaceae.</title>
        <authorList>
            <person name="Liu Y."/>
            <person name="Lai Q."/>
            <person name="Shao Z."/>
        </authorList>
    </citation>
    <scope>NUCLEOTIDE SEQUENCE [LARGE SCALE GENOMIC DNA]</scope>
    <source>
        <strain evidence="4">c121</strain>
    </source>
</reference>
<name>A0A432Z4A6_9GAMM</name>
<proteinExistence type="predicted"/>
<evidence type="ECO:0000313" key="4">
    <source>
        <dbReference type="Proteomes" id="UP000287022"/>
    </source>
</evidence>
<dbReference type="SUPFAM" id="SSF53474">
    <property type="entry name" value="alpha/beta-Hydrolases"/>
    <property type="match status" value="1"/>
</dbReference>
<dbReference type="STRING" id="1122124.GCA_000423165_02239"/>
<dbReference type="Pfam" id="PF00561">
    <property type="entry name" value="Abhydrolase_1"/>
    <property type="match status" value="1"/>
</dbReference>
<dbReference type="Gene3D" id="3.40.50.1820">
    <property type="entry name" value="alpha/beta hydrolase"/>
    <property type="match status" value="1"/>
</dbReference>
<dbReference type="InterPro" id="IPR000639">
    <property type="entry name" value="Epox_hydrolase-like"/>
</dbReference>
<feature type="domain" description="AB hydrolase-1" evidence="2">
    <location>
        <begin position="19"/>
        <end position="122"/>
    </location>
</feature>
<dbReference type="GO" id="GO:0016787">
    <property type="term" value="F:hydrolase activity"/>
    <property type="evidence" value="ECO:0007669"/>
    <property type="project" value="UniProtKB-KW"/>
</dbReference>
<gene>
    <name evidence="3" type="ORF">CWI80_08895</name>
</gene>